<proteinExistence type="predicted"/>
<name>A0ABY3PC13_9STAP</name>
<evidence type="ECO:0008006" key="3">
    <source>
        <dbReference type="Google" id="ProtNLM"/>
    </source>
</evidence>
<reference evidence="1 2" key="1">
    <citation type="journal article" date="2022" name="Pathogens">
        <title>Staphylococcus ratti sp. nov. Isolated from a Lab Rat.</title>
        <authorList>
            <person name="Kovarovic V."/>
            <person name="Sedlacek I."/>
            <person name="Petras P."/>
            <person name="Kralova S."/>
            <person name="Maslanova I."/>
            <person name="Svec P."/>
            <person name="Neumann-Schaal M."/>
            <person name="Botka T."/>
            <person name="Gelbicova T."/>
            <person name="Stankova E."/>
            <person name="Doskar J."/>
            <person name="Pantucek R."/>
        </authorList>
    </citation>
    <scope>NUCLEOTIDE SEQUENCE [LARGE SCALE GENOMIC DNA]</scope>
    <source>
        <strain evidence="1 2">CCM 9025</strain>
    </source>
</reference>
<evidence type="ECO:0000313" key="1">
    <source>
        <dbReference type="EMBL" id="UEX89855.1"/>
    </source>
</evidence>
<organism evidence="1 2">
    <name type="scientific">Staphylococcus ratti</name>
    <dbReference type="NCBI Taxonomy" id="2892440"/>
    <lineage>
        <taxon>Bacteria</taxon>
        <taxon>Bacillati</taxon>
        <taxon>Bacillota</taxon>
        <taxon>Bacilli</taxon>
        <taxon>Bacillales</taxon>
        <taxon>Staphylococcaceae</taxon>
        <taxon>Staphylococcus</taxon>
    </lineage>
</organism>
<gene>
    <name evidence="1" type="ORF">LN051_09865</name>
</gene>
<protein>
    <recommendedName>
        <fullName evidence="3">Phage protein</fullName>
    </recommendedName>
</protein>
<evidence type="ECO:0000313" key="2">
    <source>
        <dbReference type="Proteomes" id="UP001197626"/>
    </source>
</evidence>
<accession>A0ABY3PC13</accession>
<dbReference type="EMBL" id="CP086654">
    <property type="protein sequence ID" value="UEX89855.1"/>
    <property type="molecule type" value="Genomic_DNA"/>
</dbReference>
<sequence length="74" mass="8626">MRLINDGMFLVNTDECCTFKKDGYVEVLSVKPPHTILARICEVYEDYVLCMKVEPFKIFYGEKVRVLKDSIDSE</sequence>
<keyword evidence="2" id="KW-1185">Reference proteome</keyword>
<dbReference type="Proteomes" id="UP001197626">
    <property type="component" value="Chromosome"/>
</dbReference>
<dbReference type="RefSeq" id="WP_229292360.1">
    <property type="nucleotide sequence ID" value="NZ_CP086654.1"/>
</dbReference>